<evidence type="ECO:0000256" key="2">
    <source>
        <dbReference type="ARBA" id="ARBA00022692"/>
    </source>
</evidence>
<dbReference type="GO" id="GO:0016020">
    <property type="term" value="C:membrane"/>
    <property type="evidence" value="ECO:0007669"/>
    <property type="project" value="UniProtKB-SubCell"/>
</dbReference>
<dbReference type="OrthoDB" id="465874at2"/>
<dbReference type="Gene3D" id="1.20.1540.10">
    <property type="entry name" value="Rhomboid-like"/>
    <property type="match status" value="1"/>
</dbReference>
<evidence type="ECO:0000313" key="7">
    <source>
        <dbReference type="EMBL" id="KNG93437.1"/>
    </source>
</evidence>
<evidence type="ECO:0000256" key="3">
    <source>
        <dbReference type="ARBA" id="ARBA00022989"/>
    </source>
</evidence>
<dbReference type="PATRIC" id="fig|1317121.7.peg.3271"/>
<feature type="transmembrane region" description="Helical" evidence="5">
    <location>
        <begin position="52"/>
        <end position="78"/>
    </location>
</feature>
<feature type="transmembrane region" description="Helical" evidence="5">
    <location>
        <begin position="136"/>
        <end position="154"/>
    </location>
</feature>
<keyword evidence="3 5" id="KW-1133">Transmembrane helix</keyword>
<keyword evidence="7" id="KW-0378">Hydrolase</keyword>
<evidence type="ECO:0000313" key="8">
    <source>
        <dbReference type="Proteomes" id="UP000036938"/>
    </source>
</evidence>
<feature type="transmembrane region" description="Helical" evidence="5">
    <location>
        <begin position="85"/>
        <end position="104"/>
    </location>
</feature>
<feature type="domain" description="Peptidase S54 rhomboid" evidence="6">
    <location>
        <begin position="50"/>
        <end position="181"/>
    </location>
</feature>
<gene>
    <name evidence="7" type="ORF">ATO11_12805</name>
</gene>
<comment type="caution">
    <text evidence="7">The sequence shown here is derived from an EMBL/GenBank/DDBJ whole genome shotgun (WGS) entry which is preliminary data.</text>
</comment>
<dbReference type="Pfam" id="PF01694">
    <property type="entry name" value="Rhomboid"/>
    <property type="match status" value="1"/>
</dbReference>
<name>A0A0L1JP08_9RHOB</name>
<protein>
    <submittedName>
        <fullName evidence="7">Protease</fullName>
    </submittedName>
</protein>
<accession>A0A0L1JP08</accession>
<sequence>MAPVRLERFVWIAALLVAIWGFEAVNLISGYALNPRLGLIPRHVAGLDGVLFMPLLHGSVAHAAANTAPLAVLGAVVVLTAHRDALLATAIIVLGGGLAVWLFAGKALHVGASGLIFGWFGFLIARGVVERRAVPLIAAIGVAVIYGTMVWGVLPGQEGISWEAHLFGALAGLAAAILLRRRA</sequence>
<evidence type="ECO:0000259" key="6">
    <source>
        <dbReference type="Pfam" id="PF01694"/>
    </source>
</evidence>
<evidence type="ECO:0000256" key="1">
    <source>
        <dbReference type="ARBA" id="ARBA00004141"/>
    </source>
</evidence>
<dbReference type="InterPro" id="IPR035952">
    <property type="entry name" value="Rhomboid-like_sf"/>
</dbReference>
<dbReference type="AlphaFoldDB" id="A0A0L1JP08"/>
<keyword evidence="4 5" id="KW-0472">Membrane</keyword>
<dbReference type="GO" id="GO:0004252">
    <property type="term" value="F:serine-type endopeptidase activity"/>
    <property type="evidence" value="ECO:0007669"/>
    <property type="project" value="InterPro"/>
</dbReference>
<evidence type="ECO:0000256" key="5">
    <source>
        <dbReference type="SAM" id="Phobius"/>
    </source>
</evidence>
<feature type="transmembrane region" description="Helical" evidence="5">
    <location>
        <begin position="160"/>
        <end position="179"/>
    </location>
</feature>
<dbReference type="GO" id="GO:0006508">
    <property type="term" value="P:proteolysis"/>
    <property type="evidence" value="ECO:0007669"/>
    <property type="project" value="UniProtKB-KW"/>
</dbReference>
<feature type="transmembrane region" description="Helical" evidence="5">
    <location>
        <begin position="9"/>
        <end position="32"/>
    </location>
</feature>
<comment type="subcellular location">
    <subcellularLocation>
        <location evidence="1">Membrane</location>
        <topology evidence="1">Multi-pass membrane protein</topology>
    </subcellularLocation>
</comment>
<organism evidence="7 8">
    <name type="scientific">Pseudaestuariivita atlantica</name>
    <dbReference type="NCBI Taxonomy" id="1317121"/>
    <lineage>
        <taxon>Bacteria</taxon>
        <taxon>Pseudomonadati</taxon>
        <taxon>Pseudomonadota</taxon>
        <taxon>Alphaproteobacteria</taxon>
        <taxon>Rhodobacterales</taxon>
        <taxon>Paracoccaceae</taxon>
        <taxon>Pseudaestuariivita</taxon>
    </lineage>
</organism>
<keyword evidence="8" id="KW-1185">Reference proteome</keyword>
<evidence type="ECO:0000256" key="4">
    <source>
        <dbReference type="ARBA" id="ARBA00023136"/>
    </source>
</evidence>
<keyword evidence="7" id="KW-0645">Protease</keyword>
<dbReference type="EMBL" id="AQQZ01000005">
    <property type="protein sequence ID" value="KNG93437.1"/>
    <property type="molecule type" value="Genomic_DNA"/>
</dbReference>
<dbReference type="SUPFAM" id="SSF144091">
    <property type="entry name" value="Rhomboid-like"/>
    <property type="match status" value="1"/>
</dbReference>
<dbReference type="STRING" id="1317121.ATO11_12805"/>
<reference evidence="7 8" key="1">
    <citation type="journal article" date="2015" name="Int. J. Syst. Evol. Microbiol.">
        <title>Aestuariivita atlantica sp. nov., isolated from deep sea sediment of the Atlantic Ocean.</title>
        <authorList>
            <person name="Li G."/>
            <person name="Lai Q."/>
            <person name="Du Y."/>
            <person name="Liu X."/>
            <person name="Sun F."/>
            <person name="Shao Z."/>
        </authorList>
    </citation>
    <scope>NUCLEOTIDE SEQUENCE [LARGE SCALE GENOMIC DNA]</scope>
    <source>
        <strain evidence="7 8">22II-S11-z3</strain>
    </source>
</reference>
<keyword evidence="2 5" id="KW-0812">Transmembrane</keyword>
<proteinExistence type="predicted"/>
<dbReference type="InterPro" id="IPR022764">
    <property type="entry name" value="Peptidase_S54_rhomboid_dom"/>
</dbReference>
<dbReference type="Proteomes" id="UP000036938">
    <property type="component" value="Unassembled WGS sequence"/>
</dbReference>
<feature type="transmembrane region" description="Helical" evidence="5">
    <location>
        <begin position="110"/>
        <end position="129"/>
    </location>
</feature>